<dbReference type="Pfam" id="PF18157">
    <property type="entry name" value="MID_pPIWI_RE"/>
    <property type="match status" value="1"/>
</dbReference>
<dbReference type="EMBL" id="CP032520">
    <property type="protein sequence ID" value="QEZ48753.1"/>
    <property type="molecule type" value="Genomic_DNA"/>
</dbReference>
<feature type="domain" description="pPIWI-RE module N-terminal" evidence="2">
    <location>
        <begin position="11"/>
        <end position="387"/>
    </location>
</feature>
<feature type="domain" description="pPIWI-RE RNaseH" evidence="1">
    <location>
        <begin position="648"/>
        <end position="916"/>
    </location>
</feature>
<protein>
    <submittedName>
        <fullName evidence="4">DUF3893 domain-containing protein</fullName>
    </submittedName>
</protein>
<proteinExistence type="predicted"/>
<dbReference type="InterPro" id="IPR025085">
    <property type="entry name" value="pPIWI_RE_X"/>
</dbReference>
<evidence type="ECO:0000259" key="1">
    <source>
        <dbReference type="Pfam" id="PF13032"/>
    </source>
</evidence>
<feature type="domain" description="Prokaryotic pPIWI-RE MID" evidence="3">
    <location>
        <begin position="485"/>
        <end position="608"/>
    </location>
</feature>
<dbReference type="RefSeq" id="WP_151072994.1">
    <property type="nucleotide sequence ID" value="NZ_CP032520.1"/>
</dbReference>
<dbReference type="Pfam" id="PF13032">
    <property type="entry name" value="RNaseH_pPIWI_RE"/>
    <property type="match status" value="1"/>
</dbReference>
<reference evidence="4 5" key="1">
    <citation type="submission" date="2018-09" db="EMBL/GenBank/DDBJ databases">
        <title>Complete genome sequence of Cupriavidus oxalaticus T2, a bacterium capable of phenol tolerance and degradation.</title>
        <authorList>
            <person name="Yan J."/>
        </authorList>
    </citation>
    <scope>NUCLEOTIDE SEQUENCE [LARGE SCALE GENOMIC DNA]</scope>
    <source>
        <strain evidence="4 5">T2</strain>
        <plasmid evidence="4 5">unnamed1</plasmid>
    </source>
</reference>
<dbReference type="Pfam" id="PF13111">
    <property type="entry name" value="pPIWI_RE_X"/>
    <property type="match status" value="1"/>
</dbReference>
<organism evidence="4 5">
    <name type="scientific">Cupriavidus oxalaticus</name>
    <dbReference type="NCBI Taxonomy" id="96344"/>
    <lineage>
        <taxon>Bacteria</taxon>
        <taxon>Pseudomonadati</taxon>
        <taxon>Pseudomonadota</taxon>
        <taxon>Betaproteobacteria</taxon>
        <taxon>Burkholderiales</taxon>
        <taxon>Burkholderiaceae</taxon>
        <taxon>Cupriavidus</taxon>
    </lineage>
</organism>
<accession>A0A5P3VT78</accession>
<sequence length="918" mass="102595">MTTAVRDVAFALEFAEDAPPLVHNVLAIRWTTDVLRILKQIRDEATNRARDKDEEAFVHLPFASLRAQLQLEIEDWTALKDDIGLRAFPDLSKEPGPWGFLPCQKAHDYSECVRDAFARWSEGALSHFSQGRDAYTLGISALRKLNESNQVIQFAQSQVQVFPWDTAGKSGTFSPFNITAGWLASQLAGKELFPELGPVVRVVGSPDGNKAEVMTRPHHAAGGYFSLVCEISLETLPGATRPIVYLKFKRRRWADSLNNRYPASPTIGGYVFPHHARPNSAYRFSVMRRKDAWVTDLGYPVYEHALDLVMGYQDEDVLRYPCDERASVVVMVKAEVAEASRSNLQAGVPLVDQADAFASAANALEGFGLRPFSGFSARKPIRHKTPPLSVLKAEVAVARLLARHGIDDTDTESAIENATLAPSNRWFRLQPPTPDPAHDRVVQAIQTLVKDTAYATDAGRQRIYFLSYTADDIEWVKTTASAILGDNTEVISAPLPLNTHGPRILLPVDTGSRKQRFDARVREWQKFVDQIGVPDRAMILIQAPLFYETGDGQRKPDDNVNKLAARRALSSRGCTVQYLLPSEPGRMDRFLPRLQASVLDLAFGHAGFVWGLRQAREACFGSQPEAPQWACAVSSLQVHTEWDRQQSVLVATRLECATGESWVRFAHAEAEHVMSPWMRFDQGAKYLASRRVELPRTHADQRMLLANFFADTFDDITSLDPSAVVFIDSTRRARLASWLGDVGVRTPQRQIAPGIVLSQRWPTLRVLRVREQAPSIGQEKFHGHSTEHGVLIRSWTSTQRLFEVEGTSAPTFWSLAKPSTHHKRGASCYRSILLPASSKANEASEAFAMFPAQPDKQHLTSRAVEFVILQKQPQDSNLQLASFAQHLRAGMLTARNEPWVTTPTPLRIIEKLSEYMRA</sequence>
<evidence type="ECO:0000259" key="3">
    <source>
        <dbReference type="Pfam" id="PF18157"/>
    </source>
</evidence>
<evidence type="ECO:0000313" key="5">
    <source>
        <dbReference type="Proteomes" id="UP000325743"/>
    </source>
</evidence>
<evidence type="ECO:0000259" key="2">
    <source>
        <dbReference type="Pfam" id="PF13111"/>
    </source>
</evidence>
<dbReference type="InterPro" id="IPR040496">
    <property type="entry name" value="MID_pPIWI_RE"/>
</dbReference>
<geneLocation type="plasmid" evidence="4">
    <name>unnamed1</name>
</geneLocation>
<dbReference type="AlphaFoldDB" id="A0A5P3VT78"/>
<gene>
    <name evidence="4" type="ORF">D2917_31205</name>
</gene>
<dbReference type="Proteomes" id="UP000325743">
    <property type="component" value="Plasmid unnamed1"/>
</dbReference>
<name>A0A5P3VT78_9BURK</name>
<keyword evidence="4" id="KW-0614">Plasmid</keyword>
<dbReference type="InterPro" id="IPR024996">
    <property type="entry name" value="RNaseH_pPIWI_RE"/>
</dbReference>
<evidence type="ECO:0000313" key="4">
    <source>
        <dbReference type="EMBL" id="QEZ48753.1"/>
    </source>
</evidence>